<dbReference type="AlphaFoldDB" id="A0A0C1FX45"/>
<dbReference type="OrthoDB" id="1422031at2"/>
<evidence type="ECO:0000259" key="1">
    <source>
        <dbReference type="Pfam" id="PF20243"/>
    </source>
</evidence>
<dbReference type="PROSITE" id="PS51257">
    <property type="entry name" value="PROKAR_LIPOPROTEIN"/>
    <property type="match status" value="1"/>
</dbReference>
<name>A0A0C1FX45_9SPHI</name>
<comment type="caution">
    <text evidence="2">The sequence shown here is derived from an EMBL/GenBank/DDBJ whole genome shotgun (WGS) entry which is preliminary data.</text>
</comment>
<feature type="domain" description="Copper-binding protein MbnP-like" evidence="1">
    <location>
        <begin position="33"/>
        <end position="227"/>
    </location>
</feature>
<protein>
    <recommendedName>
        <fullName evidence="1">Copper-binding protein MbnP-like domain-containing protein</fullName>
    </recommendedName>
</protein>
<dbReference type="InterPro" id="IPR046863">
    <property type="entry name" value="MbnP-like_dom"/>
</dbReference>
<reference evidence="2 3" key="1">
    <citation type="submission" date="2014-10" db="EMBL/GenBank/DDBJ databases">
        <title>Pedobacter Kyungheensis.</title>
        <authorList>
            <person name="Anderson B.M."/>
            <person name="Newman J.D."/>
        </authorList>
    </citation>
    <scope>NUCLEOTIDE SEQUENCE [LARGE SCALE GENOMIC DNA]</scope>
    <source>
        <strain evidence="2 3">KACC 16221</strain>
    </source>
</reference>
<proteinExistence type="predicted"/>
<dbReference type="Pfam" id="PF20243">
    <property type="entry name" value="MbnP"/>
    <property type="match status" value="1"/>
</dbReference>
<evidence type="ECO:0000313" key="2">
    <source>
        <dbReference type="EMBL" id="KIA96443.1"/>
    </source>
</evidence>
<keyword evidence="3" id="KW-1185">Reference proteome</keyword>
<accession>A0A0C1FX45</accession>
<gene>
    <name evidence="2" type="ORF">OC25_01405</name>
</gene>
<evidence type="ECO:0000313" key="3">
    <source>
        <dbReference type="Proteomes" id="UP000031246"/>
    </source>
</evidence>
<organism evidence="2 3">
    <name type="scientific">Pedobacter kyungheensis</name>
    <dbReference type="NCBI Taxonomy" id="1069985"/>
    <lineage>
        <taxon>Bacteria</taxon>
        <taxon>Pseudomonadati</taxon>
        <taxon>Bacteroidota</taxon>
        <taxon>Sphingobacteriia</taxon>
        <taxon>Sphingobacteriales</taxon>
        <taxon>Sphingobacteriaceae</taxon>
        <taxon>Pedobacter</taxon>
    </lineage>
</organism>
<dbReference type="EMBL" id="JSYN01000002">
    <property type="protein sequence ID" value="KIA96443.1"/>
    <property type="molecule type" value="Genomic_DNA"/>
</dbReference>
<sequence>MKITTYLLALLCPALLLTSCKKDNNEITAETKSTFTIEFDNQVNGSPLTLNTTTYKNAKGEDFKINVFKYYVSNIKLSKADGSSYLIRESYFLIDASKAESTNITLKDVPTGDYTKIEYTIGVDYARNFAGAQTGALDPANGMFWTWNSGYIFVKLEGTSPQSTAANNALTFHIGGVVDPNNTIRTFATEINAANPLRIRTDGKPNMHFIVNAAALFTGKTDVSFATLNFTMGGPNSVIVANNYANGLFRLDHIHN</sequence>
<dbReference type="RefSeq" id="WP_039470975.1">
    <property type="nucleotide sequence ID" value="NZ_JSYN01000002.1"/>
</dbReference>
<dbReference type="Proteomes" id="UP000031246">
    <property type="component" value="Unassembled WGS sequence"/>
</dbReference>